<name>A0A0G2JBT6_9EURO</name>
<sequence>MRFAPLSLHFGLVGLCAAAGVQVMSDVNALAENMPSDPNGFQHIGDDGVMRSFNEAGQVMGYARVNRDGLLAFIADRKSILTPEENAHLTELWSAVDSTQVSTEQIWQPSKELLPAVLKQQLVDTSPVEPSAGLQKRRPLYCKRFSCRYNTDCRTVGCLTCIHAGKLEVGSCT</sequence>
<feature type="chain" id="PRO_5002545943" evidence="1">
    <location>
        <begin position="19"/>
        <end position="173"/>
    </location>
</feature>
<evidence type="ECO:0000313" key="2">
    <source>
        <dbReference type="EMBL" id="KKZ68046.1"/>
    </source>
</evidence>
<accession>A0A0G2JBT6</accession>
<dbReference type="VEuPathDB" id="FungiDB:EMCG_06256"/>
<reference evidence="3" key="1">
    <citation type="journal article" date="2015" name="PLoS Genet.">
        <title>The dynamic genome and transcriptome of the human fungal pathogen Blastomyces and close relative Emmonsia.</title>
        <authorList>
            <person name="Munoz J.F."/>
            <person name="Gauthier G.M."/>
            <person name="Desjardins C.A."/>
            <person name="Gallo J.E."/>
            <person name="Holder J."/>
            <person name="Sullivan T.D."/>
            <person name="Marty A.J."/>
            <person name="Carmen J.C."/>
            <person name="Chen Z."/>
            <person name="Ding L."/>
            <person name="Gujja S."/>
            <person name="Magrini V."/>
            <person name="Misas E."/>
            <person name="Mitreva M."/>
            <person name="Priest M."/>
            <person name="Saif S."/>
            <person name="Whiston E.A."/>
            <person name="Young S."/>
            <person name="Zeng Q."/>
            <person name="Goldman W.E."/>
            <person name="Mardis E.R."/>
            <person name="Taylor J.W."/>
            <person name="McEwen J.G."/>
            <person name="Clay O.K."/>
            <person name="Klein B.S."/>
            <person name="Cuomo C.A."/>
        </authorList>
    </citation>
    <scope>NUCLEOTIDE SEQUENCE [LARGE SCALE GENOMIC DNA]</scope>
    <source>
        <strain evidence="3">UAMH 3008</strain>
    </source>
</reference>
<dbReference type="AlphaFoldDB" id="A0A0G2JBT6"/>
<feature type="signal peptide" evidence="1">
    <location>
        <begin position="1"/>
        <end position="18"/>
    </location>
</feature>
<dbReference type="Proteomes" id="UP000034164">
    <property type="component" value="Unassembled WGS sequence"/>
</dbReference>
<dbReference type="OrthoDB" id="4178540at2759"/>
<evidence type="ECO:0000256" key="1">
    <source>
        <dbReference type="SAM" id="SignalP"/>
    </source>
</evidence>
<evidence type="ECO:0000313" key="3">
    <source>
        <dbReference type="Proteomes" id="UP000034164"/>
    </source>
</evidence>
<comment type="caution">
    <text evidence="2">The sequence shown here is derived from an EMBL/GenBank/DDBJ whole genome shotgun (WGS) entry which is preliminary data.</text>
</comment>
<protein>
    <submittedName>
        <fullName evidence="2">Uncharacterized protein</fullName>
    </submittedName>
</protein>
<organism evidence="2 3">
    <name type="scientific">[Emmonsia] crescens</name>
    <dbReference type="NCBI Taxonomy" id="73230"/>
    <lineage>
        <taxon>Eukaryota</taxon>
        <taxon>Fungi</taxon>
        <taxon>Dikarya</taxon>
        <taxon>Ascomycota</taxon>
        <taxon>Pezizomycotina</taxon>
        <taxon>Eurotiomycetes</taxon>
        <taxon>Eurotiomycetidae</taxon>
        <taxon>Onygenales</taxon>
        <taxon>Ajellomycetaceae</taxon>
        <taxon>Emergomyces</taxon>
    </lineage>
</organism>
<gene>
    <name evidence="2" type="ORF">EMCG_06256</name>
</gene>
<dbReference type="EMBL" id="LCZI01000155">
    <property type="protein sequence ID" value="KKZ68046.1"/>
    <property type="molecule type" value="Genomic_DNA"/>
</dbReference>
<keyword evidence="1" id="KW-0732">Signal</keyword>
<proteinExistence type="predicted"/>